<dbReference type="EMBL" id="VWXC01000007">
    <property type="protein sequence ID" value="NIG19340.1"/>
    <property type="molecule type" value="Genomic_DNA"/>
</dbReference>
<dbReference type="SUPFAM" id="SSF51735">
    <property type="entry name" value="NAD(P)-binding Rossmann-fold domains"/>
    <property type="match status" value="1"/>
</dbReference>
<gene>
    <name evidence="3" type="ORF">F3J37_11725</name>
</gene>
<organism evidence="3 4">
    <name type="scientific">Candidatus Pantoea communis</name>
    <dbReference type="NCBI Taxonomy" id="2608354"/>
    <lineage>
        <taxon>Bacteria</taxon>
        <taxon>Pseudomonadati</taxon>
        <taxon>Pseudomonadota</taxon>
        <taxon>Gammaproteobacteria</taxon>
        <taxon>Enterobacterales</taxon>
        <taxon>Erwiniaceae</taxon>
        <taxon>Pantoea</taxon>
    </lineage>
</organism>
<evidence type="ECO:0000256" key="2">
    <source>
        <dbReference type="RuleBase" id="RU000363"/>
    </source>
</evidence>
<reference evidence="3 4" key="1">
    <citation type="journal article" date="2019" name="bioRxiv">
        <title>Bacteria contribute to plant secondary compound degradation in a generalist herbivore system.</title>
        <authorList>
            <person name="Francoeur C.B."/>
            <person name="Khadempour L."/>
            <person name="Moreira-Soto R.D."/>
            <person name="Gotting K."/>
            <person name="Book A.J."/>
            <person name="Pinto-Tomas A.A."/>
            <person name="Keefover-Ring K."/>
            <person name="Currie C.R."/>
        </authorList>
    </citation>
    <scope>NUCLEOTIDE SEQUENCE [LARGE SCALE GENOMIC DNA]</scope>
    <source>
        <strain evidence="3">Al-1710</strain>
    </source>
</reference>
<proteinExistence type="inferred from homology"/>
<dbReference type="PRINTS" id="PR00081">
    <property type="entry name" value="GDHRDH"/>
</dbReference>
<dbReference type="InterPro" id="IPR002347">
    <property type="entry name" value="SDR_fam"/>
</dbReference>
<dbReference type="PRINTS" id="PR00080">
    <property type="entry name" value="SDRFAMILY"/>
</dbReference>
<dbReference type="PANTHER" id="PTHR42760">
    <property type="entry name" value="SHORT-CHAIN DEHYDROGENASES/REDUCTASES FAMILY MEMBER"/>
    <property type="match status" value="1"/>
</dbReference>
<dbReference type="Pfam" id="PF00106">
    <property type="entry name" value="adh_short"/>
    <property type="match status" value="1"/>
</dbReference>
<keyword evidence="4" id="KW-1185">Reference proteome</keyword>
<comment type="similarity">
    <text evidence="1 2">Belongs to the short-chain dehydrogenases/reductases (SDR) family.</text>
</comment>
<dbReference type="InterPro" id="IPR020904">
    <property type="entry name" value="Sc_DH/Rdtase_CS"/>
</dbReference>
<accession>A0ABX0RNY8</accession>
<protein>
    <submittedName>
        <fullName evidence="3">SDR family oxidoreductase</fullName>
    </submittedName>
</protein>
<comment type="caution">
    <text evidence="3">The sequence shown here is derived from an EMBL/GenBank/DDBJ whole genome shotgun (WGS) entry which is preliminary data.</text>
</comment>
<name>A0ABX0RNY8_9GAMM</name>
<sequence length="270" mass="28594">MMKEQLLSGKIALVTGSGRGIGRAIAEHLASLGCSIAIHGRRENGPSEYGEGGTLQDVASELKETYGVNVESFRADLIDPLETTRLIANIEEKLGPLDFAILNAGGDIGAQGGKPSPNDCVGIPPEDVQAVMNNNFLSTVYTCQAVARGMIERRAGGIITISSTAAFVSQEHAAIYSASKAAVVHYTRSLASQLRPYNITVNSIAPGDTRTARYLATRDVPSERLENGTLDRVAQVGEVSRVVEFFVSSLGDFVSGQVLRVDGAGQCWPA</sequence>
<dbReference type="Gene3D" id="3.40.50.720">
    <property type="entry name" value="NAD(P)-binding Rossmann-like Domain"/>
    <property type="match status" value="1"/>
</dbReference>
<dbReference type="PANTHER" id="PTHR42760:SF78">
    <property type="entry name" value="3-OXOACYL-[ACYL-CARRIER-PROTEIN] REDUCTASE [NADH]"/>
    <property type="match status" value="1"/>
</dbReference>
<evidence type="ECO:0000256" key="1">
    <source>
        <dbReference type="ARBA" id="ARBA00006484"/>
    </source>
</evidence>
<dbReference type="PROSITE" id="PS00061">
    <property type="entry name" value="ADH_SHORT"/>
    <property type="match status" value="1"/>
</dbReference>
<dbReference type="CDD" id="cd05233">
    <property type="entry name" value="SDR_c"/>
    <property type="match status" value="1"/>
</dbReference>
<dbReference type="InterPro" id="IPR036291">
    <property type="entry name" value="NAD(P)-bd_dom_sf"/>
</dbReference>
<evidence type="ECO:0000313" key="3">
    <source>
        <dbReference type="EMBL" id="NIG19340.1"/>
    </source>
</evidence>
<dbReference type="Proteomes" id="UP001515780">
    <property type="component" value="Unassembled WGS sequence"/>
</dbReference>
<evidence type="ECO:0000313" key="4">
    <source>
        <dbReference type="Proteomes" id="UP001515780"/>
    </source>
</evidence>